<organism evidence="9 10">
    <name type="scientific">Amycolatopsis pigmentata</name>
    <dbReference type="NCBI Taxonomy" id="450801"/>
    <lineage>
        <taxon>Bacteria</taxon>
        <taxon>Bacillati</taxon>
        <taxon>Actinomycetota</taxon>
        <taxon>Actinomycetes</taxon>
        <taxon>Pseudonocardiales</taxon>
        <taxon>Pseudonocardiaceae</taxon>
        <taxon>Amycolatopsis</taxon>
    </lineage>
</organism>
<dbReference type="Pfam" id="PF01435">
    <property type="entry name" value="Peptidase_M48"/>
    <property type="match status" value="1"/>
</dbReference>
<dbReference type="Gene3D" id="3.30.2010.10">
    <property type="entry name" value="Metalloproteases ('zincins'), catalytic domain"/>
    <property type="match status" value="1"/>
</dbReference>
<name>A0ABW5G1R4_9PSEU</name>
<comment type="cofactor">
    <cofactor evidence="6">
        <name>Zn(2+)</name>
        <dbReference type="ChEBI" id="CHEBI:29105"/>
    </cofactor>
    <text evidence="6">Binds 1 zinc ion per subunit.</text>
</comment>
<protein>
    <submittedName>
        <fullName evidence="9">M48 family metalloprotease</fullName>
        <ecNumber evidence="9">3.4.24.-</ecNumber>
    </submittedName>
</protein>
<keyword evidence="3 6" id="KW-0378">Hydrolase</keyword>
<sequence length="401" mass="43780">MTGRLTSIRRAASPAPPWPLFWLATTVVWTFPHGVAQWWSAVLDLFGATPNPASTVFGSDLLRVADLVDLVPPLVIAAAVLTVFGAGLRGRVIESRFRLRARFPAPTVVAITEFARAHLPHVEVLANLNRTDLPAFAYFRTPRKPRLAVFAPLVVLWQEDRAAAEAVLRHELHHCRQGDNALLGVVSPLEFVIRHWPVLFACTVLIPTASLWLADSISFLSSVDSRGVPHTFTQLVKLAVPDLVLMLISSASLLLAAITMPVAASWSAELNADHMAAGATPQAMIDAIGRAGTTGGIRPWLVSRLTHPPRALRKALLRGGRRTTAVAAVACYPLAWLALLGWELVAANAVWLFLRLPPGMIGAENRHAVGIWCANLWPVWLAAAAFALLWPFLRHAWTLRR</sequence>
<evidence type="ECO:0000256" key="4">
    <source>
        <dbReference type="ARBA" id="ARBA00022833"/>
    </source>
</evidence>
<feature type="transmembrane region" description="Helical" evidence="7">
    <location>
        <begin position="20"/>
        <end position="39"/>
    </location>
</feature>
<evidence type="ECO:0000256" key="7">
    <source>
        <dbReference type="SAM" id="Phobius"/>
    </source>
</evidence>
<evidence type="ECO:0000256" key="2">
    <source>
        <dbReference type="ARBA" id="ARBA00022723"/>
    </source>
</evidence>
<feature type="transmembrane region" description="Helical" evidence="7">
    <location>
        <begin position="323"/>
        <end position="354"/>
    </location>
</feature>
<evidence type="ECO:0000313" key="9">
    <source>
        <dbReference type="EMBL" id="MFD2419687.1"/>
    </source>
</evidence>
<evidence type="ECO:0000256" key="1">
    <source>
        <dbReference type="ARBA" id="ARBA00022670"/>
    </source>
</evidence>
<evidence type="ECO:0000256" key="6">
    <source>
        <dbReference type="RuleBase" id="RU003983"/>
    </source>
</evidence>
<keyword evidence="2" id="KW-0479">Metal-binding</keyword>
<dbReference type="GO" id="GO:0008237">
    <property type="term" value="F:metallopeptidase activity"/>
    <property type="evidence" value="ECO:0007669"/>
    <property type="project" value="UniProtKB-KW"/>
</dbReference>
<dbReference type="Proteomes" id="UP001597417">
    <property type="component" value="Unassembled WGS sequence"/>
</dbReference>
<feature type="transmembrane region" description="Helical" evidence="7">
    <location>
        <begin position="198"/>
        <end position="223"/>
    </location>
</feature>
<gene>
    <name evidence="9" type="ORF">ACFSXZ_25490</name>
</gene>
<keyword evidence="10" id="KW-1185">Reference proteome</keyword>
<evidence type="ECO:0000259" key="8">
    <source>
        <dbReference type="Pfam" id="PF01435"/>
    </source>
</evidence>
<feature type="transmembrane region" description="Helical" evidence="7">
    <location>
        <begin position="374"/>
        <end position="393"/>
    </location>
</feature>
<evidence type="ECO:0000256" key="5">
    <source>
        <dbReference type="ARBA" id="ARBA00023049"/>
    </source>
</evidence>
<keyword evidence="1 6" id="KW-0645">Protease</keyword>
<feature type="transmembrane region" description="Helical" evidence="7">
    <location>
        <begin position="243"/>
        <end position="266"/>
    </location>
</feature>
<reference evidence="10" key="1">
    <citation type="journal article" date="2019" name="Int. J. Syst. Evol. Microbiol.">
        <title>The Global Catalogue of Microorganisms (GCM) 10K type strain sequencing project: providing services to taxonomists for standard genome sequencing and annotation.</title>
        <authorList>
            <consortium name="The Broad Institute Genomics Platform"/>
            <consortium name="The Broad Institute Genome Sequencing Center for Infectious Disease"/>
            <person name="Wu L."/>
            <person name="Ma J."/>
        </authorList>
    </citation>
    <scope>NUCLEOTIDE SEQUENCE [LARGE SCALE GENOMIC DNA]</scope>
    <source>
        <strain evidence="10">CGMCC 4.7645</strain>
    </source>
</reference>
<evidence type="ECO:0000256" key="3">
    <source>
        <dbReference type="ARBA" id="ARBA00022801"/>
    </source>
</evidence>
<proteinExistence type="inferred from homology"/>
<keyword evidence="5 6" id="KW-0482">Metalloprotease</keyword>
<keyword evidence="7" id="KW-0812">Transmembrane</keyword>
<dbReference type="InterPro" id="IPR001915">
    <property type="entry name" value="Peptidase_M48"/>
</dbReference>
<dbReference type="EMBL" id="JBHUKR010000013">
    <property type="protein sequence ID" value="MFD2419687.1"/>
    <property type="molecule type" value="Genomic_DNA"/>
</dbReference>
<dbReference type="RefSeq" id="WP_378267717.1">
    <property type="nucleotide sequence ID" value="NZ_JBHUKR010000013.1"/>
</dbReference>
<feature type="transmembrane region" description="Helical" evidence="7">
    <location>
        <begin position="70"/>
        <end position="88"/>
    </location>
</feature>
<comment type="similarity">
    <text evidence="6">Belongs to the peptidase M48 family.</text>
</comment>
<keyword evidence="4 6" id="KW-0862">Zinc</keyword>
<feature type="domain" description="Peptidase M48" evidence="8">
    <location>
        <begin position="115"/>
        <end position="313"/>
    </location>
</feature>
<keyword evidence="7" id="KW-0472">Membrane</keyword>
<evidence type="ECO:0000313" key="10">
    <source>
        <dbReference type="Proteomes" id="UP001597417"/>
    </source>
</evidence>
<comment type="caution">
    <text evidence="9">The sequence shown here is derived from an EMBL/GenBank/DDBJ whole genome shotgun (WGS) entry which is preliminary data.</text>
</comment>
<accession>A0ABW5G1R4</accession>
<keyword evidence="7" id="KW-1133">Transmembrane helix</keyword>
<dbReference type="EC" id="3.4.24.-" evidence="9"/>